<organism evidence="1 2">
    <name type="scientific">Entomophthora muscae</name>
    <dbReference type="NCBI Taxonomy" id="34485"/>
    <lineage>
        <taxon>Eukaryota</taxon>
        <taxon>Fungi</taxon>
        <taxon>Fungi incertae sedis</taxon>
        <taxon>Zoopagomycota</taxon>
        <taxon>Entomophthoromycotina</taxon>
        <taxon>Entomophthoromycetes</taxon>
        <taxon>Entomophthorales</taxon>
        <taxon>Entomophthoraceae</taxon>
        <taxon>Entomophthora</taxon>
    </lineage>
</organism>
<dbReference type="Proteomes" id="UP001165960">
    <property type="component" value="Unassembled WGS sequence"/>
</dbReference>
<evidence type="ECO:0000313" key="1">
    <source>
        <dbReference type="EMBL" id="KAJ9084438.1"/>
    </source>
</evidence>
<keyword evidence="2" id="KW-1185">Reference proteome</keyword>
<evidence type="ECO:0000313" key="2">
    <source>
        <dbReference type="Proteomes" id="UP001165960"/>
    </source>
</evidence>
<reference evidence="1" key="1">
    <citation type="submission" date="2022-04" db="EMBL/GenBank/DDBJ databases">
        <title>Genome of the entomopathogenic fungus Entomophthora muscae.</title>
        <authorList>
            <person name="Elya C."/>
            <person name="Lovett B.R."/>
            <person name="Lee E."/>
            <person name="Macias A.M."/>
            <person name="Hajek A.E."/>
            <person name="De Bivort B.L."/>
            <person name="Kasson M.T."/>
            <person name="De Fine Licht H.H."/>
            <person name="Stajich J.E."/>
        </authorList>
    </citation>
    <scope>NUCLEOTIDE SEQUENCE</scope>
    <source>
        <strain evidence="1">Berkeley</strain>
    </source>
</reference>
<comment type="caution">
    <text evidence="1">The sequence shown here is derived from an EMBL/GenBank/DDBJ whole genome shotgun (WGS) entry which is preliminary data.</text>
</comment>
<accession>A0ACC2UC21</accession>
<name>A0ACC2UC21_9FUNG</name>
<proteinExistence type="predicted"/>
<protein>
    <submittedName>
        <fullName evidence="1">Uncharacterized protein</fullName>
    </submittedName>
</protein>
<gene>
    <name evidence="1" type="ORF">DSO57_1024538</name>
</gene>
<sequence>MASETGAPGATQPQNLIPEELRKEHDPNNKDVLARDPTYFHYYSLLTHQQNMLQDAVRTSTYQRAILQNPDLYMNKLVMDVGAGSGILSYFAVQAGASVIAIEASNMALKMNKLIAASALPGDSAKNPWLKDRIQVINKKIEDVHLPCKVDTIISEPIGVMLVHERMLESFIVARDRFLKPGGAMVPSQGSIYLCPFTDAALWSETMSKARFWEQTAFYGVDLTPLRADARDEMFSMPVVGYFDANSLMATPVPHEAFPIDFNTITLDELKSFRVPFSWVAKYTGVMHGLASWFDLFFTAPPSIPADRKLDIVMSTGPHAERTHWQQARLLLNEPLAVNVGQVIRGWLDFNVNIMRSYDISGSLELLSTSPSGETLVVATRTGEWGLQEQTYNYSYLGPLGTEFKPEQLGLYESLLPSSNADSFSNMS</sequence>
<dbReference type="EMBL" id="QTSX02000843">
    <property type="protein sequence ID" value="KAJ9084438.1"/>
    <property type="molecule type" value="Genomic_DNA"/>
</dbReference>